<protein>
    <submittedName>
        <fullName evidence="10">ABC transporter permease</fullName>
    </submittedName>
</protein>
<keyword evidence="11" id="KW-1185">Reference proteome</keyword>
<accession>A0ABS4CLB7</accession>
<dbReference type="RefSeq" id="WP_209558027.1">
    <property type="nucleotide sequence ID" value="NZ_JAEDXU010000007.1"/>
</dbReference>
<keyword evidence="3 7" id="KW-0812">Transmembrane</keyword>
<evidence type="ECO:0000259" key="9">
    <source>
        <dbReference type="Pfam" id="PF12704"/>
    </source>
</evidence>
<feature type="transmembrane region" description="Helical" evidence="7">
    <location>
        <begin position="19"/>
        <end position="39"/>
    </location>
</feature>
<comment type="similarity">
    <text evidence="6">Belongs to the ABC-4 integral membrane protein family.</text>
</comment>
<evidence type="ECO:0000256" key="5">
    <source>
        <dbReference type="ARBA" id="ARBA00023136"/>
    </source>
</evidence>
<proteinExistence type="inferred from homology"/>
<name>A0ABS4CLB7_9ENTE</name>
<dbReference type="PANTHER" id="PTHR30572">
    <property type="entry name" value="MEMBRANE COMPONENT OF TRANSPORTER-RELATED"/>
    <property type="match status" value="1"/>
</dbReference>
<evidence type="ECO:0000313" key="10">
    <source>
        <dbReference type="EMBL" id="MBP1047240.1"/>
    </source>
</evidence>
<feature type="transmembrane region" description="Helical" evidence="7">
    <location>
        <begin position="324"/>
        <end position="346"/>
    </location>
</feature>
<keyword evidence="2" id="KW-1003">Cell membrane</keyword>
<evidence type="ECO:0000259" key="8">
    <source>
        <dbReference type="Pfam" id="PF02687"/>
    </source>
</evidence>
<feature type="transmembrane region" description="Helical" evidence="7">
    <location>
        <begin position="268"/>
        <end position="293"/>
    </location>
</feature>
<gene>
    <name evidence="10" type="ORF">I6N96_13235</name>
</gene>
<dbReference type="Proteomes" id="UP000673375">
    <property type="component" value="Unassembled WGS sequence"/>
</dbReference>
<dbReference type="PANTHER" id="PTHR30572:SF4">
    <property type="entry name" value="ABC TRANSPORTER PERMEASE YTRF"/>
    <property type="match status" value="1"/>
</dbReference>
<evidence type="ECO:0000256" key="7">
    <source>
        <dbReference type="SAM" id="Phobius"/>
    </source>
</evidence>
<keyword evidence="5 7" id="KW-0472">Membrane</keyword>
<evidence type="ECO:0000256" key="6">
    <source>
        <dbReference type="ARBA" id="ARBA00038076"/>
    </source>
</evidence>
<feature type="domain" description="ABC3 transporter permease C-terminal" evidence="8">
    <location>
        <begin position="275"/>
        <end position="386"/>
    </location>
</feature>
<dbReference type="EMBL" id="JAEDXU010000007">
    <property type="protein sequence ID" value="MBP1047240.1"/>
    <property type="molecule type" value="Genomic_DNA"/>
</dbReference>
<evidence type="ECO:0000313" key="11">
    <source>
        <dbReference type="Proteomes" id="UP000673375"/>
    </source>
</evidence>
<evidence type="ECO:0000256" key="1">
    <source>
        <dbReference type="ARBA" id="ARBA00004651"/>
    </source>
</evidence>
<evidence type="ECO:0000256" key="2">
    <source>
        <dbReference type="ARBA" id="ARBA00022475"/>
    </source>
</evidence>
<dbReference type="Pfam" id="PF02687">
    <property type="entry name" value="FtsX"/>
    <property type="match status" value="1"/>
</dbReference>
<comment type="subcellular location">
    <subcellularLocation>
        <location evidence="1">Cell membrane</location>
        <topology evidence="1">Multi-pass membrane protein</topology>
    </subcellularLocation>
</comment>
<evidence type="ECO:0000256" key="4">
    <source>
        <dbReference type="ARBA" id="ARBA00022989"/>
    </source>
</evidence>
<dbReference type="InterPro" id="IPR050250">
    <property type="entry name" value="Macrolide_Exporter_MacB"/>
</dbReference>
<comment type="caution">
    <text evidence="10">The sequence shown here is derived from an EMBL/GenBank/DDBJ whole genome shotgun (WGS) entry which is preliminary data.</text>
</comment>
<feature type="transmembrane region" description="Helical" evidence="7">
    <location>
        <begin position="358"/>
        <end position="378"/>
    </location>
</feature>
<organism evidence="10 11">
    <name type="scientific">Enterococcus larvae</name>
    <dbReference type="NCBI Taxonomy" id="2794352"/>
    <lineage>
        <taxon>Bacteria</taxon>
        <taxon>Bacillati</taxon>
        <taxon>Bacillota</taxon>
        <taxon>Bacilli</taxon>
        <taxon>Lactobacillales</taxon>
        <taxon>Enterococcaceae</taxon>
        <taxon>Enterococcus</taxon>
    </lineage>
</organism>
<keyword evidence="4 7" id="KW-1133">Transmembrane helix</keyword>
<sequence length="393" mass="43409">MISIETAVKAIIKNGRRSFLTIIGIVVGIAAVITIVTVGRGYERYSVKQILDSDDSKNNTTVISFYPLDTSFNDSNLDYYSEQDLALISTIEGVSKIEYETENPDETYKNKEVVINNTSENKKILLINRDGRKVIHGEKLVTADLGNKIVVISSKLANELANDNYSVAEMVGQTIEIAGEVFVIKGIYEADVTESTHIEMNKGTYLNYYHTSEKRNVQITVPNQYSLSDVADKAVKLLTSRGSMKALGKYNYSSSTALTDVLSNTLQMLTIIISFIGGISLFISGVGVMNMVYTSISERTKEIGIRRALGATARAIQLQFLLEGLILTVFGGIIGYLFGIFFAYIISWMMQFEFSIDLFVAGLAMGISILVGIIFSYIPSRNASKRDVVDLVR</sequence>
<evidence type="ECO:0000256" key="3">
    <source>
        <dbReference type="ARBA" id="ARBA00022692"/>
    </source>
</evidence>
<dbReference type="InterPro" id="IPR025857">
    <property type="entry name" value="MacB_PCD"/>
</dbReference>
<feature type="domain" description="MacB-like periplasmic core" evidence="9">
    <location>
        <begin position="18"/>
        <end position="233"/>
    </location>
</feature>
<dbReference type="Pfam" id="PF12704">
    <property type="entry name" value="MacB_PCD"/>
    <property type="match status" value="1"/>
</dbReference>
<dbReference type="InterPro" id="IPR003838">
    <property type="entry name" value="ABC3_permease_C"/>
</dbReference>
<reference evidence="10 11" key="1">
    <citation type="submission" date="2020-12" db="EMBL/GenBank/DDBJ databases">
        <title>Vagococcus allomyrinae sp. nov. and Enterococcus lavae sp. nov., isolated from the larvae of Allomyrina dichotoma.</title>
        <authorList>
            <person name="Lee S.D."/>
        </authorList>
    </citation>
    <scope>NUCLEOTIDE SEQUENCE [LARGE SCALE GENOMIC DNA]</scope>
    <source>
        <strain evidence="10 11">BWM-S5</strain>
    </source>
</reference>